<dbReference type="PROSITE" id="PS51462">
    <property type="entry name" value="NUDIX"/>
    <property type="match status" value="1"/>
</dbReference>
<dbReference type="PANTHER" id="PTHR16099:SF5">
    <property type="entry name" value="NUCLEOTIDE TRIPHOSPHATE DIPHOSPHATASE NUDT15"/>
    <property type="match status" value="1"/>
</dbReference>
<evidence type="ECO:0000256" key="1">
    <source>
        <dbReference type="ARBA" id="ARBA00022801"/>
    </source>
</evidence>
<dbReference type="InterPro" id="IPR000086">
    <property type="entry name" value="NUDIX_hydrolase_dom"/>
</dbReference>
<dbReference type="STRING" id="1882483.A0A317XP04"/>
<sequence>MQQSLGCAFISEWAINPASAAFSDTLLSSEPDATHRGQSNDQIHHLTDPPTNPTNPIPRSSAGFNQYSTGVHATPVIVSDATVVPRVGVGVFVLNERGHVLVGKRTGSHGSGTLALPGGHLELHESFAECATREVLEETGLLLQPPDAANSPRQPTTPLCSPHPPSCSIEPVPLQLVTVLNSVRMKDPGETGAGKHYVTIFMKASVKLAPGQTQAHAKLMEPHKCLGWMWVPLSYLQYSADQQVQLQRLQGRAALDGQQLPVSIEKLIEAERLAQAMRFAEEEGDYAGILRSSSSVSLDEFRPTCARATNVNANGSGNAAFQDPAEKLAWAEADDFARGAPLFQPLVNLLTECPTLVL</sequence>
<dbReference type="OrthoDB" id="447842at2759"/>
<dbReference type="GO" id="GO:0006203">
    <property type="term" value="P:dGTP catabolic process"/>
    <property type="evidence" value="ECO:0007669"/>
    <property type="project" value="TreeGrafter"/>
</dbReference>
<feature type="region of interest" description="Disordered" evidence="2">
    <location>
        <begin position="29"/>
        <end position="56"/>
    </location>
</feature>
<dbReference type="Proteomes" id="UP000246740">
    <property type="component" value="Unassembled WGS sequence"/>
</dbReference>
<dbReference type="Gene3D" id="3.90.79.10">
    <property type="entry name" value="Nucleoside Triphosphate Pyrophosphohydrolase"/>
    <property type="match status" value="1"/>
</dbReference>
<dbReference type="GO" id="GO:0035539">
    <property type="term" value="F:8-oxo-7,8-dihydrodeoxyguanosine triphosphate pyrophosphatase activity"/>
    <property type="evidence" value="ECO:0007669"/>
    <property type="project" value="TreeGrafter"/>
</dbReference>
<accession>A0A317XP04</accession>
<dbReference type="EMBL" id="KZ819193">
    <property type="protein sequence ID" value="PWZ00084.1"/>
    <property type="molecule type" value="Genomic_DNA"/>
</dbReference>
<dbReference type="InterPro" id="IPR015797">
    <property type="entry name" value="NUDIX_hydrolase-like_dom_sf"/>
</dbReference>
<keyword evidence="1" id="KW-0378">Hydrolase</keyword>
<dbReference type="CDD" id="cd04678">
    <property type="entry name" value="NUDIX_MTH2_Nudt15"/>
    <property type="match status" value="1"/>
</dbReference>
<dbReference type="AlphaFoldDB" id="A0A317XP04"/>
<evidence type="ECO:0000256" key="2">
    <source>
        <dbReference type="SAM" id="MobiDB-lite"/>
    </source>
</evidence>
<feature type="region of interest" description="Disordered" evidence="2">
    <location>
        <begin position="144"/>
        <end position="164"/>
    </location>
</feature>
<dbReference type="InterPro" id="IPR020084">
    <property type="entry name" value="NUDIX_hydrolase_CS"/>
</dbReference>
<organism evidence="4 5">
    <name type="scientific">Testicularia cyperi</name>
    <dbReference type="NCBI Taxonomy" id="1882483"/>
    <lineage>
        <taxon>Eukaryota</taxon>
        <taxon>Fungi</taxon>
        <taxon>Dikarya</taxon>
        <taxon>Basidiomycota</taxon>
        <taxon>Ustilaginomycotina</taxon>
        <taxon>Ustilaginomycetes</taxon>
        <taxon>Ustilaginales</taxon>
        <taxon>Anthracoideaceae</taxon>
        <taxon>Testicularia</taxon>
    </lineage>
</organism>
<proteinExistence type="predicted"/>
<protein>
    <recommendedName>
        <fullName evidence="3">Nudix hydrolase domain-containing protein</fullName>
    </recommendedName>
</protein>
<keyword evidence="5" id="KW-1185">Reference proteome</keyword>
<dbReference type="InParanoid" id="A0A317XP04"/>
<reference evidence="4 5" key="1">
    <citation type="journal article" date="2018" name="Mol. Biol. Evol.">
        <title>Broad Genomic Sampling Reveals a Smut Pathogenic Ancestry of the Fungal Clade Ustilaginomycotina.</title>
        <authorList>
            <person name="Kijpornyongpan T."/>
            <person name="Mondo S.J."/>
            <person name="Barry K."/>
            <person name="Sandor L."/>
            <person name="Lee J."/>
            <person name="Lipzen A."/>
            <person name="Pangilinan J."/>
            <person name="LaButti K."/>
            <person name="Hainaut M."/>
            <person name="Henrissat B."/>
            <person name="Grigoriev I.V."/>
            <person name="Spatafora J.W."/>
            <person name="Aime M.C."/>
        </authorList>
    </citation>
    <scope>NUCLEOTIDE SEQUENCE [LARGE SCALE GENOMIC DNA]</scope>
    <source>
        <strain evidence="4 5">MCA 3645</strain>
    </source>
</reference>
<dbReference type="Pfam" id="PF00293">
    <property type="entry name" value="NUDIX"/>
    <property type="match status" value="1"/>
</dbReference>
<dbReference type="PROSITE" id="PS00893">
    <property type="entry name" value="NUDIX_BOX"/>
    <property type="match status" value="1"/>
</dbReference>
<name>A0A317XP04_9BASI</name>
<evidence type="ECO:0000313" key="4">
    <source>
        <dbReference type="EMBL" id="PWZ00084.1"/>
    </source>
</evidence>
<dbReference type="SUPFAM" id="SSF55811">
    <property type="entry name" value="Nudix"/>
    <property type="match status" value="1"/>
</dbReference>
<gene>
    <name evidence="4" type="ORF">BCV70DRAFT_104793</name>
</gene>
<dbReference type="PANTHER" id="PTHR16099">
    <property type="entry name" value="8-OXO-DGTP DIPHOSPHATES NUDT15"/>
    <property type="match status" value="1"/>
</dbReference>
<feature type="domain" description="Nudix hydrolase" evidence="3">
    <location>
        <begin position="84"/>
        <end position="253"/>
    </location>
</feature>
<dbReference type="GO" id="GO:0005829">
    <property type="term" value="C:cytosol"/>
    <property type="evidence" value="ECO:0007669"/>
    <property type="project" value="TreeGrafter"/>
</dbReference>
<evidence type="ECO:0000313" key="5">
    <source>
        <dbReference type="Proteomes" id="UP000246740"/>
    </source>
</evidence>
<evidence type="ECO:0000259" key="3">
    <source>
        <dbReference type="PROSITE" id="PS51462"/>
    </source>
</evidence>